<organism evidence="2">
    <name type="scientific">marine metagenome</name>
    <dbReference type="NCBI Taxonomy" id="408172"/>
    <lineage>
        <taxon>unclassified sequences</taxon>
        <taxon>metagenomes</taxon>
        <taxon>ecological metagenomes</taxon>
    </lineage>
</organism>
<feature type="compositionally biased region" description="Polar residues" evidence="1">
    <location>
        <begin position="7"/>
        <end position="26"/>
    </location>
</feature>
<name>A0A382IMS7_9ZZZZ</name>
<feature type="region of interest" description="Disordered" evidence="1">
    <location>
        <begin position="1"/>
        <end position="55"/>
    </location>
</feature>
<accession>A0A382IMS7</accession>
<feature type="non-terminal residue" evidence="2">
    <location>
        <position position="1"/>
    </location>
</feature>
<proteinExistence type="predicted"/>
<dbReference type="EMBL" id="UINC01068349">
    <property type="protein sequence ID" value="SVC00916.1"/>
    <property type="molecule type" value="Genomic_DNA"/>
</dbReference>
<feature type="compositionally biased region" description="Basic and acidic residues" evidence="1">
    <location>
        <begin position="27"/>
        <end position="40"/>
    </location>
</feature>
<reference evidence="2" key="1">
    <citation type="submission" date="2018-05" db="EMBL/GenBank/DDBJ databases">
        <authorList>
            <person name="Lanie J.A."/>
            <person name="Ng W.-L."/>
            <person name="Kazmierczak K.M."/>
            <person name="Andrzejewski T.M."/>
            <person name="Davidsen T.M."/>
            <person name="Wayne K.J."/>
            <person name="Tettelin H."/>
            <person name="Glass J.I."/>
            <person name="Rusch D."/>
            <person name="Podicherti R."/>
            <person name="Tsui H.-C.T."/>
            <person name="Winkler M.E."/>
        </authorList>
    </citation>
    <scope>NUCLEOTIDE SEQUENCE</scope>
</reference>
<sequence>QEMMVAQQVQELENGGSSKQNLGKTQTEGDKESINTKNTDDPESPGTPDLKGGEI</sequence>
<protein>
    <submittedName>
        <fullName evidence="2">Uncharacterized protein</fullName>
    </submittedName>
</protein>
<evidence type="ECO:0000256" key="1">
    <source>
        <dbReference type="SAM" id="MobiDB-lite"/>
    </source>
</evidence>
<gene>
    <name evidence="2" type="ORF">METZ01_LOCUS253770</name>
</gene>
<evidence type="ECO:0000313" key="2">
    <source>
        <dbReference type="EMBL" id="SVC00916.1"/>
    </source>
</evidence>
<dbReference type="AlphaFoldDB" id="A0A382IMS7"/>